<feature type="compositionally biased region" description="Polar residues" evidence="1">
    <location>
        <begin position="1"/>
        <end position="10"/>
    </location>
</feature>
<name>A0A9E7G7J2_9LILI</name>
<dbReference type="AlphaFoldDB" id="A0A9E7G7J2"/>
<dbReference type="EMBL" id="CP097507">
    <property type="protein sequence ID" value="URE08068.1"/>
    <property type="molecule type" value="Genomic_DNA"/>
</dbReference>
<proteinExistence type="predicted"/>
<dbReference type="Proteomes" id="UP001055439">
    <property type="component" value="Chromosome 5"/>
</dbReference>
<sequence length="53" mass="5946">MRYFQHSGTADQHRRKGGPRPGVRSGGEEPVQLHHLQRVPSLLGLRQLHGGRP</sequence>
<evidence type="ECO:0000313" key="3">
    <source>
        <dbReference type="Proteomes" id="UP001055439"/>
    </source>
</evidence>
<feature type="region of interest" description="Disordered" evidence="1">
    <location>
        <begin position="1"/>
        <end position="53"/>
    </location>
</feature>
<evidence type="ECO:0000313" key="2">
    <source>
        <dbReference type="EMBL" id="URE08068.1"/>
    </source>
</evidence>
<evidence type="ECO:0000256" key="1">
    <source>
        <dbReference type="SAM" id="MobiDB-lite"/>
    </source>
</evidence>
<protein>
    <submittedName>
        <fullName evidence="2">Uncharacterized protein</fullName>
    </submittedName>
</protein>
<reference evidence="2" key="1">
    <citation type="submission" date="2022-05" db="EMBL/GenBank/DDBJ databases">
        <title>The Musa troglodytarum L. genome provides insights into the mechanism of non-climacteric behaviour and enrichment of carotenoids.</title>
        <authorList>
            <person name="Wang J."/>
        </authorList>
    </citation>
    <scope>NUCLEOTIDE SEQUENCE</scope>
    <source>
        <tissue evidence="2">Leaf</tissue>
    </source>
</reference>
<organism evidence="2 3">
    <name type="scientific">Musa troglodytarum</name>
    <name type="common">fe'i banana</name>
    <dbReference type="NCBI Taxonomy" id="320322"/>
    <lineage>
        <taxon>Eukaryota</taxon>
        <taxon>Viridiplantae</taxon>
        <taxon>Streptophyta</taxon>
        <taxon>Embryophyta</taxon>
        <taxon>Tracheophyta</taxon>
        <taxon>Spermatophyta</taxon>
        <taxon>Magnoliopsida</taxon>
        <taxon>Liliopsida</taxon>
        <taxon>Zingiberales</taxon>
        <taxon>Musaceae</taxon>
        <taxon>Musa</taxon>
    </lineage>
</organism>
<accession>A0A9E7G7J2</accession>
<keyword evidence="3" id="KW-1185">Reference proteome</keyword>
<gene>
    <name evidence="2" type="ORF">MUK42_18450</name>
</gene>
<dbReference type="OrthoDB" id="603213at2759"/>